<dbReference type="AlphaFoldDB" id="A0A8K0RV81"/>
<evidence type="ECO:0000313" key="2">
    <source>
        <dbReference type="EMBL" id="KAH7242739.1"/>
    </source>
</evidence>
<evidence type="ECO:0008006" key="4">
    <source>
        <dbReference type="Google" id="ProtNLM"/>
    </source>
</evidence>
<dbReference type="Pfam" id="PF10042">
    <property type="entry name" value="DUF2278"/>
    <property type="match status" value="1"/>
</dbReference>
<reference evidence="2" key="1">
    <citation type="journal article" date="2021" name="Nat. Commun.">
        <title>Genetic determinants of endophytism in the Arabidopsis root mycobiome.</title>
        <authorList>
            <person name="Mesny F."/>
            <person name="Miyauchi S."/>
            <person name="Thiergart T."/>
            <person name="Pickel B."/>
            <person name="Atanasova L."/>
            <person name="Karlsson M."/>
            <person name="Huettel B."/>
            <person name="Barry K.W."/>
            <person name="Haridas S."/>
            <person name="Chen C."/>
            <person name="Bauer D."/>
            <person name="Andreopoulos W."/>
            <person name="Pangilinan J."/>
            <person name="LaButti K."/>
            <person name="Riley R."/>
            <person name="Lipzen A."/>
            <person name="Clum A."/>
            <person name="Drula E."/>
            <person name="Henrissat B."/>
            <person name="Kohler A."/>
            <person name="Grigoriev I.V."/>
            <person name="Martin F.M."/>
            <person name="Hacquard S."/>
        </authorList>
    </citation>
    <scope>NUCLEOTIDE SEQUENCE</scope>
    <source>
        <strain evidence="2">MPI-SDFR-AT-0068</strain>
    </source>
</reference>
<dbReference type="OrthoDB" id="2580841at2759"/>
<dbReference type="EMBL" id="JAGPXF010000005">
    <property type="protein sequence ID" value="KAH7242739.1"/>
    <property type="molecule type" value="Genomic_DNA"/>
</dbReference>
<feature type="compositionally biased region" description="Basic and acidic residues" evidence="1">
    <location>
        <begin position="20"/>
        <end position="38"/>
    </location>
</feature>
<dbReference type="Proteomes" id="UP000813427">
    <property type="component" value="Unassembled WGS sequence"/>
</dbReference>
<protein>
    <recommendedName>
        <fullName evidence="4">DUF2278 domain-containing protein</fullName>
    </recommendedName>
</protein>
<dbReference type="InterPro" id="IPR019268">
    <property type="entry name" value="DUF2278"/>
</dbReference>
<comment type="caution">
    <text evidence="2">The sequence shown here is derived from an EMBL/GenBank/DDBJ whole genome shotgun (WGS) entry which is preliminary data.</text>
</comment>
<keyword evidence="3" id="KW-1185">Reference proteome</keyword>
<gene>
    <name evidence="2" type="ORF">BKA59DRAFT_530607</name>
</gene>
<accession>A0A8K0RV81</accession>
<feature type="region of interest" description="Disordered" evidence="1">
    <location>
        <begin position="20"/>
        <end position="43"/>
    </location>
</feature>
<evidence type="ECO:0000313" key="3">
    <source>
        <dbReference type="Proteomes" id="UP000813427"/>
    </source>
</evidence>
<name>A0A8K0RV81_9HYPO</name>
<evidence type="ECO:0000256" key="1">
    <source>
        <dbReference type="SAM" id="MobiDB-lite"/>
    </source>
</evidence>
<proteinExistence type="predicted"/>
<sequence>MVVEKYGVWRAKPVRYTFEDGSRDNKSPHLELHFDDNQGRNGRAAVNIKSGDKQESRLAYWTIPDFAHGVTDKLAKLKDGFHLLAGTSEQKPDGLALDFIRSDLFNHASGRILPHDAAGPNNDIIDQLRPIVDRAISAKSTVYIYGSQFSSGKGVHNIHMNQGNPGRWADDNGIFQDGALIFDFGDHWEAVFIAFASQSAQTQNGPKYAGYPFTWVTVLAPEGSDEDRE</sequence>
<organism evidence="2 3">
    <name type="scientific">Fusarium tricinctum</name>
    <dbReference type="NCBI Taxonomy" id="61284"/>
    <lineage>
        <taxon>Eukaryota</taxon>
        <taxon>Fungi</taxon>
        <taxon>Dikarya</taxon>
        <taxon>Ascomycota</taxon>
        <taxon>Pezizomycotina</taxon>
        <taxon>Sordariomycetes</taxon>
        <taxon>Hypocreomycetidae</taxon>
        <taxon>Hypocreales</taxon>
        <taxon>Nectriaceae</taxon>
        <taxon>Fusarium</taxon>
        <taxon>Fusarium tricinctum species complex</taxon>
    </lineage>
</organism>